<reference evidence="4" key="1">
    <citation type="submission" date="2020-05" db="UniProtKB">
        <authorList>
            <consortium name="EnsemblMetazoa"/>
        </authorList>
    </citation>
    <scope>IDENTIFICATION</scope>
    <source>
        <strain evidence="4">TTRI</strain>
    </source>
</reference>
<keyword evidence="1" id="KW-0694">RNA-binding</keyword>
<name>A0A1A9VGB2_GLOAU</name>
<dbReference type="GO" id="GO:0010468">
    <property type="term" value="P:regulation of gene expression"/>
    <property type="evidence" value="ECO:0007669"/>
    <property type="project" value="UniProtKB-ARBA"/>
</dbReference>
<dbReference type="InterPro" id="IPR009019">
    <property type="entry name" value="KH_sf_prok-type"/>
</dbReference>
<evidence type="ECO:0000256" key="2">
    <source>
        <dbReference type="SAM" id="MobiDB-lite"/>
    </source>
</evidence>
<proteinExistence type="predicted"/>
<sequence>MKSKRDNHSNDDGPHPDKRNRRNDDQVRVLIPSNIAGAIIGKGGQHIQKMRTQRDDEYDVRLLIHQSLAGCIIGKGGQKIKEIRDVSNPFIMTDSEKDIKVCT</sequence>
<evidence type="ECO:0000259" key="3">
    <source>
        <dbReference type="Pfam" id="PF00013"/>
    </source>
</evidence>
<dbReference type="VEuPathDB" id="VectorBase:GAUT036281"/>
<feature type="domain" description="K Homology" evidence="3">
    <location>
        <begin position="60"/>
        <end position="88"/>
    </location>
</feature>
<protein>
    <recommendedName>
        <fullName evidence="3">K Homology domain-containing protein</fullName>
    </recommendedName>
</protein>
<dbReference type="EnsemblMetazoa" id="GAUT036281-RA">
    <property type="protein sequence ID" value="GAUT036281-PA"/>
    <property type="gene ID" value="GAUT036281"/>
</dbReference>
<dbReference type="AlphaFoldDB" id="A0A1A9VGB2"/>
<dbReference type="Proteomes" id="UP000078200">
    <property type="component" value="Unassembled WGS sequence"/>
</dbReference>
<evidence type="ECO:0000256" key="1">
    <source>
        <dbReference type="PROSITE-ProRule" id="PRU00117"/>
    </source>
</evidence>
<dbReference type="Pfam" id="PF00013">
    <property type="entry name" value="KH_1"/>
    <property type="match status" value="2"/>
</dbReference>
<dbReference type="PROSITE" id="PS50084">
    <property type="entry name" value="KH_TYPE_1"/>
    <property type="match status" value="2"/>
</dbReference>
<evidence type="ECO:0000313" key="4">
    <source>
        <dbReference type="EnsemblMetazoa" id="GAUT036281-PA"/>
    </source>
</evidence>
<organism evidence="4 5">
    <name type="scientific">Glossina austeni</name>
    <name type="common">Savannah tsetse fly</name>
    <dbReference type="NCBI Taxonomy" id="7395"/>
    <lineage>
        <taxon>Eukaryota</taxon>
        <taxon>Metazoa</taxon>
        <taxon>Ecdysozoa</taxon>
        <taxon>Arthropoda</taxon>
        <taxon>Hexapoda</taxon>
        <taxon>Insecta</taxon>
        <taxon>Pterygota</taxon>
        <taxon>Neoptera</taxon>
        <taxon>Endopterygota</taxon>
        <taxon>Diptera</taxon>
        <taxon>Brachycera</taxon>
        <taxon>Muscomorpha</taxon>
        <taxon>Hippoboscoidea</taxon>
        <taxon>Glossinidae</taxon>
        <taxon>Glossina</taxon>
    </lineage>
</organism>
<keyword evidence="5" id="KW-1185">Reference proteome</keyword>
<dbReference type="STRING" id="7395.A0A1A9VGB2"/>
<dbReference type="SUPFAM" id="SSF54814">
    <property type="entry name" value="Prokaryotic type KH domain (KH-domain type II)"/>
    <property type="match status" value="1"/>
</dbReference>
<accession>A0A1A9VGB2</accession>
<evidence type="ECO:0000313" key="5">
    <source>
        <dbReference type="Proteomes" id="UP000078200"/>
    </source>
</evidence>
<dbReference type="PANTHER" id="PTHR10288">
    <property type="entry name" value="KH DOMAIN CONTAINING RNA BINDING PROTEIN"/>
    <property type="match status" value="1"/>
</dbReference>
<dbReference type="SUPFAM" id="SSF54791">
    <property type="entry name" value="Eukaryotic type KH-domain (KH-domain type I)"/>
    <property type="match status" value="1"/>
</dbReference>
<dbReference type="InterPro" id="IPR004088">
    <property type="entry name" value="KH_dom_type_1"/>
</dbReference>
<dbReference type="Gene3D" id="3.30.1370.10">
    <property type="entry name" value="K Homology domain, type 1"/>
    <property type="match status" value="2"/>
</dbReference>
<dbReference type="InterPro" id="IPR036612">
    <property type="entry name" value="KH_dom_type_1_sf"/>
</dbReference>
<dbReference type="GO" id="GO:0003723">
    <property type="term" value="F:RNA binding"/>
    <property type="evidence" value="ECO:0007669"/>
    <property type="project" value="UniProtKB-UniRule"/>
</dbReference>
<feature type="domain" description="K Homology" evidence="3">
    <location>
        <begin position="27"/>
        <end position="53"/>
    </location>
</feature>
<feature type="region of interest" description="Disordered" evidence="2">
    <location>
        <begin position="1"/>
        <end position="26"/>
    </location>
</feature>